<keyword evidence="7" id="KW-0539">Nucleus</keyword>
<feature type="compositionally biased region" description="Pro residues" evidence="9">
    <location>
        <begin position="1272"/>
        <end position="1285"/>
    </location>
</feature>
<gene>
    <name evidence="11" type="ORF">BD626DRAFT_570752</name>
</gene>
<dbReference type="InterPro" id="IPR027268">
    <property type="entry name" value="Peptidase_M4/M1_CTD_sf"/>
</dbReference>
<evidence type="ECO:0000256" key="6">
    <source>
        <dbReference type="ARBA" id="ARBA00023163"/>
    </source>
</evidence>
<evidence type="ECO:0000259" key="10">
    <source>
        <dbReference type="PROSITE" id="PS50014"/>
    </source>
</evidence>
<feature type="compositionally biased region" description="Pro residues" evidence="9">
    <location>
        <begin position="1404"/>
        <end position="1420"/>
    </location>
</feature>
<comment type="caution">
    <text evidence="11">The sequence shown here is derived from an EMBL/GenBank/DDBJ whole genome shotgun (WGS) entry which is preliminary data.</text>
</comment>
<dbReference type="GO" id="GO:0016251">
    <property type="term" value="F:RNA polymerase II general transcription initiation factor activity"/>
    <property type="evidence" value="ECO:0007669"/>
    <property type="project" value="TreeGrafter"/>
</dbReference>
<proteinExistence type="inferred from homology"/>
<feature type="compositionally biased region" description="Acidic residues" evidence="9">
    <location>
        <begin position="1335"/>
        <end position="1345"/>
    </location>
</feature>
<dbReference type="InterPro" id="IPR001487">
    <property type="entry name" value="Bromodomain"/>
</dbReference>
<dbReference type="Gene3D" id="1.10.390.10">
    <property type="entry name" value="Neutral Protease Domain 2"/>
    <property type="match status" value="1"/>
</dbReference>
<evidence type="ECO:0000313" key="11">
    <source>
        <dbReference type="EMBL" id="TRM61550.1"/>
    </source>
</evidence>
<dbReference type="PRINTS" id="PR00503">
    <property type="entry name" value="BROMODOMAIN"/>
</dbReference>
<dbReference type="GO" id="GO:0008270">
    <property type="term" value="F:zinc ion binding"/>
    <property type="evidence" value="ECO:0007669"/>
    <property type="project" value="InterPro"/>
</dbReference>
<accession>A0A550C9R8</accession>
<evidence type="ECO:0000256" key="7">
    <source>
        <dbReference type="ARBA" id="ARBA00023242"/>
    </source>
</evidence>
<dbReference type="SUPFAM" id="SSF47370">
    <property type="entry name" value="Bromodomain"/>
    <property type="match status" value="3"/>
</dbReference>
<dbReference type="InterPro" id="IPR036427">
    <property type="entry name" value="Bromodomain-like_sf"/>
</dbReference>
<evidence type="ECO:0000256" key="2">
    <source>
        <dbReference type="ARBA" id="ARBA00010937"/>
    </source>
</evidence>
<feature type="compositionally biased region" description="Pro residues" evidence="9">
    <location>
        <begin position="1033"/>
        <end position="1047"/>
    </location>
</feature>
<dbReference type="PANTHER" id="PTHR15137">
    <property type="entry name" value="TRANSCRIPTION INITIATION FACTOR TFIID"/>
    <property type="match status" value="1"/>
</dbReference>
<dbReference type="Proteomes" id="UP000320762">
    <property type="component" value="Unassembled WGS sequence"/>
</dbReference>
<feature type="domain" description="Bromo" evidence="10">
    <location>
        <begin position="1530"/>
        <end position="1602"/>
    </location>
</feature>
<dbReference type="Pfam" id="PF25316">
    <property type="entry name" value="TAF2_3rd"/>
    <property type="match status" value="1"/>
</dbReference>
<comment type="similarity">
    <text evidence="2">Belongs to the TAF2 family.</text>
</comment>
<keyword evidence="12" id="KW-1185">Reference proteome</keyword>
<feature type="compositionally biased region" description="Basic residues" evidence="9">
    <location>
        <begin position="1311"/>
        <end position="1320"/>
    </location>
</feature>
<dbReference type="InterPro" id="IPR037813">
    <property type="entry name" value="TAF2"/>
</dbReference>
<dbReference type="Pfam" id="PF01433">
    <property type="entry name" value="Peptidase_M1"/>
    <property type="match status" value="1"/>
</dbReference>
<keyword evidence="6" id="KW-0804">Transcription</keyword>
<comment type="subcellular location">
    <subcellularLocation>
        <location evidence="1">Nucleus</location>
    </subcellularLocation>
</comment>
<dbReference type="Gene3D" id="1.20.920.10">
    <property type="entry name" value="Bromodomain-like"/>
    <property type="match status" value="3"/>
</dbReference>
<feature type="compositionally biased region" description="Low complexity" evidence="9">
    <location>
        <begin position="1104"/>
        <end position="1118"/>
    </location>
</feature>
<feature type="domain" description="Bromo" evidence="10">
    <location>
        <begin position="1640"/>
        <end position="1714"/>
    </location>
</feature>
<feature type="region of interest" description="Disordered" evidence="9">
    <location>
        <begin position="1232"/>
        <end position="1509"/>
    </location>
</feature>
<dbReference type="PROSITE" id="PS50014">
    <property type="entry name" value="BROMODOMAIN_2"/>
    <property type="match status" value="3"/>
</dbReference>
<dbReference type="SMART" id="SM00297">
    <property type="entry name" value="BROMO"/>
    <property type="match status" value="3"/>
</dbReference>
<dbReference type="Gene3D" id="2.60.40.1730">
    <property type="entry name" value="tricorn interacting facor f3 domain"/>
    <property type="match status" value="1"/>
</dbReference>
<dbReference type="GO" id="GO:0005669">
    <property type="term" value="C:transcription factor TFIID complex"/>
    <property type="evidence" value="ECO:0007669"/>
    <property type="project" value="InterPro"/>
</dbReference>
<dbReference type="GO" id="GO:0008237">
    <property type="term" value="F:metallopeptidase activity"/>
    <property type="evidence" value="ECO:0007669"/>
    <property type="project" value="InterPro"/>
</dbReference>
<feature type="region of interest" description="Disordered" evidence="9">
    <location>
        <begin position="1029"/>
        <end position="1124"/>
    </location>
</feature>
<evidence type="ECO:0000256" key="3">
    <source>
        <dbReference type="ARBA" id="ARBA00017363"/>
    </source>
</evidence>
<evidence type="ECO:0000256" key="9">
    <source>
        <dbReference type="SAM" id="MobiDB-lite"/>
    </source>
</evidence>
<dbReference type="GO" id="GO:0000976">
    <property type="term" value="F:transcription cis-regulatory region binding"/>
    <property type="evidence" value="ECO:0007669"/>
    <property type="project" value="TreeGrafter"/>
</dbReference>
<dbReference type="GO" id="GO:0003682">
    <property type="term" value="F:chromatin binding"/>
    <property type="evidence" value="ECO:0007669"/>
    <property type="project" value="TreeGrafter"/>
</dbReference>
<evidence type="ECO:0000256" key="5">
    <source>
        <dbReference type="ARBA" id="ARBA00023117"/>
    </source>
</evidence>
<dbReference type="CDD" id="cd04369">
    <property type="entry name" value="Bromodomain"/>
    <property type="match status" value="1"/>
</dbReference>
<feature type="compositionally biased region" description="Pro residues" evidence="9">
    <location>
        <begin position="1448"/>
        <end position="1463"/>
    </location>
</feature>
<dbReference type="InterPro" id="IPR057991">
    <property type="entry name" value="TPR_TAF2_C"/>
</dbReference>
<feature type="region of interest" description="Disordered" evidence="9">
    <location>
        <begin position="1733"/>
        <end position="1754"/>
    </location>
</feature>
<evidence type="ECO:0000256" key="1">
    <source>
        <dbReference type="ARBA" id="ARBA00004123"/>
    </source>
</evidence>
<dbReference type="InterPro" id="IPR014782">
    <property type="entry name" value="Peptidase_M1_dom"/>
</dbReference>
<dbReference type="CDD" id="cd09839">
    <property type="entry name" value="M1_like_TAF2"/>
    <property type="match status" value="1"/>
</dbReference>
<dbReference type="GO" id="GO:0006325">
    <property type="term" value="P:chromatin organization"/>
    <property type="evidence" value="ECO:0007669"/>
    <property type="project" value="UniProtKB-ARBA"/>
</dbReference>
<evidence type="ECO:0000313" key="12">
    <source>
        <dbReference type="Proteomes" id="UP000320762"/>
    </source>
</evidence>
<dbReference type="Pfam" id="PF25577">
    <property type="entry name" value="TPR_TAF2_C"/>
    <property type="match status" value="1"/>
</dbReference>
<sequence length="1754" mass="195949">MDTLRVHVVLEIDFAGTLWGYTELTIYPTTKDLKTVHLHSRQCTIHTVTVSGHQAEFVHNDYLANLSLPGENNADPHRHAELKRKLYSALQESDEGELSIAIPTQVSLRSSGLSMLGRETTATPEPQTPGAGHAQNAPEYAPIVINIAYSLRNPADGFQCGSLLDPCVDNMWEKCTWEFEIVVPRHLEECDPDEETGESAASPTMVVCSGELVEQVAHPHNSNKTIFIFSQPVPTSVQHVALAAGPFHVMAIPSDTPSDDATALLATTTSSLRPAMSFYSTECGSYPFGSYKVVYVDEMPTQRFDSATLSLITVDSLHGEDGIEQAFEARHVLAQALASQWVGVNIQPKQWSDLWLVNGLSLYITGLFLKRLLGTNEYRFRLKKDMQRILQSDTGAQMPICQPTHLEPPDAADIPFINLKSPVVLHILDRKLGKSGTSLGLSRVLPKVFLSAMSGEMQGNACRRTSSYEYVGNGCPSFAFQATFNRKKMAVEITMRQECPAWKAHEGNAYTMEMFKPAPLFEMTIRIHEADGTPYEHVLDIRSGFKRYDVPFNTKYKRVRRNTKRYLARQAAAQAAAEGDADAAEAIGLIDMGFGLDIWEKEEERENWKVADWTEDEEAQMSGATYEWIRMDADFEWIAFISFDQPDFMWVSHTFAVAAANGYRLEYLRKNGIGNELLLSYSLRGRLARELRCRRIEFLGLFHLFKLFLRYCYETEDPKQDLFKHTYVPKPNDFSDIAEYFVRKHLVTAIARVRFENGKTPPVVRQFLIDQLRFNDNTTNMYSDAFYVSAIIDGLGCATTSTAAPERGELLPTEGRAELTAEDVDLLQQAIDEVERYRNMDRLIPSPHNVVTVAVLEFYTVLMVANYIPNHPKWFFPMTRDGNYTQVRIAAFDGLFMTKWFTPGIMRYVLSVIINDPSRVVRRHVARNCCQSLGLLVQMGELKSGVKEAESLLIEEDGSVPERIKEARKTEMDMMFKVLRKDREVGKNEVLREWLAPLMLSADVDYEVRWNLLKLADLLIKPQEEKLPMPKIHIPPTPVAETPPPLPIKVKPPRPPGRPESPTVVTTPKLRMAPPARRAPPPPVPAAKASKPKQKPAPPPQTGRPPKSSSRPAPKAQSGGMSTNDLIMCRNALKKLQAHKRAKLFLKPVDPVRDHAPSYFDVIKKPMDLATMDIKLNQGLYQDRNAFRKDFELMINNAKTYNPPGTFAHLEAINLETFFEKQWATLSRTLEARVHDPPPPPPAPRPCGHVSGPIPNKTASAAPRRISAPNQLAPPPAPSPSPPQSEQPKPRPTIKLKLGGPSKPSAEPPQKKSKPSKAKSKATPSDVPTDPPPPYEDDGTGDLLEEVLAVEHEREQQREHQREQKREQPRSVSKGKRKIASAVLDEDEILNLASPAKKERRAPSPTPAPTPTPAPAPPRPTIKIKRDKPSAPSPTPRTIAPPRQVAPGPAPATPARPPPPPAAPAVSSVKGKERQISTHPPSHPPSRAPSRATSHVAGPGPSTPSAPRATVYAATPINERKCRELLKTLAKSEFYPIFAQPVDPIRDGCPTYFDEIKHPMDFSTMGKKLTEGQYQTMEDFRKDVELIFKNCRTFNPPTTYPQQCADNVEALFKKEWAKAMEKKLSYTEKRGLQAVVRELKAHPSYFIFSEPVNPDLLGIPTYFNIIPREKARDLRTIQNKLDTDKYESVQAFEADLELMVQNALTFNGDVSEVGQATLRMRDGIRAAMASFRSKKRKDGGEKGGGQPAKKLKMG</sequence>
<dbReference type="OrthoDB" id="308861at2759"/>
<dbReference type="InterPro" id="IPR042097">
    <property type="entry name" value="Aminopeptidase_N-like_N_sf"/>
</dbReference>
<organism evidence="11 12">
    <name type="scientific">Schizophyllum amplum</name>
    <dbReference type="NCBI Taxonomy" id="97359"/>
    <lineage>
        <taxon>Eukaryota</taxon>
        <taxon>Fungi</taxon>
        <taxon>Dikarya</taxon>
        <taxon>Basidiomycota</taxon>
        <taxon>Agaricomycotina</taxon>
        <taxon>Agaricomycetes</taxon>
        <taxon>Agaricomycetidae</taxon>
        <taxon>Agaricales</taxon>
        <taxon>Schizophyllaceae</taxon>
        <taxon>Schizophyllum</taxon>
    </lineage>
</organism>
<name>A0A550C9R8_9AGAR</name>
<dbReference type="InterPro" id="IPR057345">
    <property type="entry name" value="Ig-like_TAF2"/>
</dbReference>
<protein>
    <recommendedName>
        <fullName evidence="3">Transcription initiation factor TFIID subunit 2</fullName>
    </recommendedName>
</protein>
<evidence type="ECO:0000256" key="4">
    <source>
        <dbReference type="ARBA" id="ARBA00023015"/>
    </source>
</evidence>
<dbReference type="EMBL" id="VDMD01000016">
    <property type="protein sequence ID" value="TRM61550.1"/>
    <property type="molecule type" value="Genomic_DNA"/>
</dbReference>
<dbReference type="SUPFAM" id="SSF55486">
    <property type="entry name" value="Metalloproteases ('zincins'), catalytic domain"/>
    <property type="match status" value="1"/>
</dbReference>
<reference evidence="11 12" key="1">
    <citation type="journal article" date="2019" name="New Phytol.">
        <title>Comparative genomics reveals unique wood-decay strategies and fruiting body development in the Schizophyllaceae.</title>
        <authorList>
            <person name="Almasi E."/>
            <person name="Sahu N."/>
            <person name="Krizsan K."/>
            <person name="Balint B."/>
            <person name="Kovacs G.M."/>
            <person name="Kiss B."/>
            <person name="Cseklye J."/>
            <person name="Drula E."/>
            <person name="Henrissat B."/>
            <person name="Nagy I."/>
            <person name="Chovatia M."/>
            <person name="Adam C."/>
            <person name="LaButti K."/>
            <person name="Lipzen A."/>
            <person name="Riley R."/>
            <person name="Grigoriev I.V."/>
            <person name="Nagy L.G."/>
        </authorList>
    </citation>
    <scope>NUCLEOTIDE SEQUENCE [LARGE SCALE GENOMIC DNA]</scope>
    <source>
        <strain evidence="11 12">NL-1724</strain>
    </source>
</reference>
<evidence type="ECO:0000256" key="8">
    <source>
        <dbReference type="PROSITE-ProRule" id="PRU00035"/>
    </source>
</evidence>
<dbReference type="Pfam" id="PF00439">
    <property type="entry name" value="Bromodomain"/>
    <property type="match status" value="3"/>
</dbReference>
<dbReference type="SUPFAM" id="SSF63737">
    <property type="entry name" value="Leukotriene A4 hydrolase N-terminal domain"/>
    <property type="match status" value="1"/>
</dbReference>
<keyword evidence="4" id="KW-0805">Transcription regulation</keyword>
<keyword evidence="5 8" id="KW-0103">Bromodomain</keyword>
<feature type="compositionally biased region" description="Basic and acidic residues" evidence="9">
    <location>
        <begin position="1349"/>
        <end position="1369"/>
    </location>
</feature>
<dbReference type="PANTHER" id="PTHR15137:SF9">
    <property type="entry name" value="TRANSCRIPTION INITIATION FACTOR TFIID SUBUNIT 2"/>
    <property type="match status" value="1"/>
</dbReference>
<dbReference type="GO" id="GO:0006367">
    <property type="term" value="P:transcription initiation at RNA polymerase II promoter"/>
    <property type="evidence" value="ECO:0007669"/>
    <property type="project" value="TreeGrafter"/>
</dbReference>
<feature type="domain" description="Bromo" evidence="10">
    <location>
        <begin position="1137"/>
        <end position="1209"/>
    </location>
</feature>
<dbReference type="STRING" id="97359.A0A550C9R8"/>